<keyword evidence="1" id="KW-0812">Transmembrane</keyword>
<comment type="caution">
    <text evidence="2">The sequence shown here is derived from an EMBL/GenBank/DDBJ whole genome shotgun (WGS) entry which is preliminary data.</text>
</comment>
<accession>A0AAV5JE19</accession>
<proteinExistence type="predicted"/>
<evidence type="ECO:0000313" key="2">
    <source>
        <dbReference type="EMBL" id="GKV10753.1"/>
    </source>
</evidence>
<sequence length="65" mass="7375">MVVGTKQIEVAILSSSLRIKVEMVPKYLFLSILLHVVFPFLKRFYFKFHTSLSMDTLPGCAVAVN</sequence>
<keyword evidence="1" id="KW-1133">Transmembrane helix</keyword>
<dbReference type="Proteomes" id="UP001054252">
    <property type="component" value="Unassembled WGS sequence"/>
</dbReference>
<evidence type="ECO:0000256" key="1">
    <source>
        <dbReference type="SAM" id="Phobius"/>
    </source>
</evidence>
<gene>
    <name evidence="2" type="ORF">SLEP1_g22073</name>
</gene>
<evidence type="ECO:0000313" key="3">
    <source>
        <dbReference type="Proteomes" id="UP001054252"/>
    </source>
</evidence>
<reference evidence="2 3" key="1">
    <citation type="journal article" date="2021" name="Commun. Biol.">
        <title>The genome of Shorea leprosula (Dipterocarpaceae) highlights the ecological relevance of drought in aseasonal tropical rainforests.</title>
        <authorList>
            <person name="Ng K.K.S."/>
            <person name="Kobayashi M.J."/>
            <person name="Fawcett J.A."/>
            <person name="Hatakeyama M."/>
            <person name="Paape T."/>
            <person name="Ng C.H."/>
            <person name="Ang C.C."/>
            <person name="Tnah L.H."/>
            <person name="Lee C.T."/>
            <person name="Nishiyama T."/>
            <person name="Sese J."/>
            <person name="O'Brien M.J."/>
            <person name="Copetti D."/>
            <person name="Mohd Noor M.I."/>
            <person name="Ong R.C."/>
            <person name="Putra M."/>
            <person name="Sireger I.Z."/>
            <person name="Indrioko S."/>
            <person name="Kosugi Y."/>
            <person name="Izuno A."/>
            <person name="Isagi Y."/>
            <person name="Lee S.L."/>
            <person name="Shimizu K.K."/>
        </authorList>
    </citation>
    <scope>NUCLEOTIDE SEQUENCE [LARGE SCALE GENOMIC DNA]</scope>
    <source>
        <strain evidence="2">214</strain>
    </source>
</reference>
<dbReference type="EMBL" id="BPVZ01000032">
    <property type="protein sequence ID" value="GKV10753.1"/>
    <property type="molecule type" value="Genomic_DNA"/>
</dbReference>
<keyword evidence="1" id="KW-0472">Membrane</keyword>
<feature type="transmembrane region" description="Helical" evidence="1">
    <location>
        <begin position="27"/>
        <end position="45"/>
    </location>
</feature>
<name>A0AAV5JE19_9ROSI</name>
<organism evidence="2 3">
    <name type="scientific">Rubroshorea leprosula</name>
    <dbReference type="NCBI Taxonomy" id="152421"/>
    <lineage>
        <taxon>Eukaryota</taxon>
        <taxon>Viridiplantae</taxon>
        <taxon>Streptophyta</taxon>
        <taxon>Embryophyta</taxon>
        <taxon>Tracheophyta</taxon>
        <taxon>Spermatophyta</taxon>
        <taxon>Magnoliopsida</taxon>
        <taxon>eudicotyledons</taxon>
        <taxon>Gunneridae</taxon>
        <taxon>Pentapetalae</taxon>
        <taxon>rosids</taxon>
        <taxon>malvids</taxon>
        <taxon>Malvales</taxon>
        <taxon>Dipterocarpaceae</taxon>
        <taxon>Rubroshorea</taxon>
    </lineage>
</organism>
<dbReference type="AlphaFoldDB" id="A0AAV5JE19"/>
<protein>
    <submittedName>
        <fullName evidence="2">Uncharacterized protein</fullName>
    </submittedName>
</protein>
<keyword evidence="3" id="KW-1185">Reference proteome</keyword>